<keyword evidence="5" id="KW-1185">Reference proteome</keyword>
<dbReference type="Proteomes" id="UP000265020">
    <property type="component" value="Unassembled WGS sequence"/>
</dbReference>
<evidence type="ECO:0000256" key="2">
    <source>
        <dbReference type="SAM" id="SignalP"/>
    </source>
</evidence>
<evidence type="ECO:0000256" key="1">
    <source>
        <dbReference type="SAM" id="MobiDB-lite"/>
    </source>
</evidence>
<dbReference type="SUPFAM" id="SSF56436">
    <property type="entry name" value="C-type lectin-like"/>
    <property type="match status" value="2"/>
</dbReference>
<feature type="domain" description="C-type lectin" evidence="3">
    <location>
        <begin position="168"/>
        <end position="275"/>
    </location>
</feature>
<reference evidence="4" key="1">
    <citation type="submission" date="2025-08" db="UniProtKB">
        <authorList>
            <consortium name="Ensembl"/>
        </authorList>
    </citation>
    <scope>IDENTIFICATION</scope>
</reference>
<protein>
    <submittedName>
        <fullName evidence="4">Macrophage mannose receptor 1-like</fullName>
    </submittedName>
</protein>
<evidence type="ECO:0000259" key="3">
    <source>
        <dbReference type="PROSITE" id="PS50041"/>
    </source>
</evidence>
<feature type="region of interest" description="Disordered" evidence="1">
    <location>
        <begin position="105"/>
        <end position="135"/>
    </location>
</feature>
<dbReference type="SMART" id="SM00034">
    <property type="entry name" value="CLECT"/>
    <property type="match status" value="2"/>
</dbReference>
<dbReference type="Ensembl" id="ENSCVAT00000010313.1">
    <property type="protein sequence ID" value="ENSCVAP00000022058.1"/>
    <property type="gene ID" value="ENSCVAG00000004435.1"/>
</dbReference>
<dbReference type="InterPro" id="IPR016187">
    <property type="entry name" value="CTDL_fold"/>
</dbReference>
<keyword evidence="2" id="KW-0732">Signal</keyword>
<dbReference type="Gene3D" id="3.10.100.10">
    <property type="entry name" value="Mannose-Binding Protein A, subunit A"/>
    <property type="match status" value="2"/>
</dbReference>
<evidence type="ECO:0000313" key="5">
    <source>
        <dbReference type="Proteomes" id="UP000265020"/>
    </source>
</evidence>
<dbReference type="CDD" id="cd00037">
    <property type="entry name" value="CLECT"/>
    <property type="match status" value="1"/>
</dbReference>
<dbReference type="InterPro" id="IPR016186">
    <property type="entry name" value="C-type_lectin-like/link_sf"/>
</dbReference>
<feature type="compositionally biased region" description="Polar residues" evidence="1">
    <location>
        <begin position="125"/>
        <end position="135"/>
    </location>
</feature>
<sequence>MLLSMGKKGRSELMCLLFTMAVLCLEAKIHKTVYISSKKLTWDEARKHCQENYIDMVTLDVVNPELLNELLEEEDELLKEFSEEKDDIKFWIGLHEDPEQSLGSLISGKTGIGSTEDDDNDSESWRPTLQSSGGCGSYNSRNKKLEIELCKEELPFICFGDNLILVDEKKTWEDALNHCRKKITASSKSDLLSITNPSDYYYVTDRIYRATTEEVWTGLRFLGGEWWWSDGETLDHQETLPGCPSQWQHCGTLSKNNKGFWITRDCSERRSFICYYEKVA</sequence>
<dbReference type="InterPro" id="IPR001304">
    <property type="entry name" value="C-type_lectin-like"/>
</dbReference>
<dbReference type="PROSITE" id="PS50041">
    <property type="entry name" value="C_TYPE_LECTIN_2"/>
    <property type="match status" value="2"/>
</dbReference>
<accession>A0A3Q2DQU4</accession>
<dbReference type="Pfam" id="PF00059">
    <property type="entry name" value="Lectin_C"/>
    <property type="match status" value="2"/>
</dbReference>
<name>A0A3Q2DQU4_CYPVA</name>
<dbReference type="OMA" id="FICNYVK"/>
<proteinExistence type="predicted"/>
<dbReference type="GeneTree" id="ENSGT00940000163460"/>
<feature type="signal peptide" evidence="2">
    <location>
        <begin position="1"/>
        <end position="27"/>
    </location>
</feature>
<reference evidence="4" key="2">
    <citation type="submission" date="2025-09" db="UniProtKB">
        <authorList>
            <consortium name="Ensembl"/>
        </authorList>
    </citation>
    <scope>IDENTIFICATION</scope>
</reference>
<dbReference type="PANTHER" id="PTHR45784:SF8">
    <property type="entry name" value="C-TYPE MANNOSE RECEPTOR 2-RELATED"/>
    <property type="match status" value="1"/>
</dbReference>
<feature type="chain" id="PRO_5018645511" evidence="2">
    <location>
        <begin position="28"/>
        <end position="280"/>
    </location>
</feature>
<dbReference type="PANTHER" id="PTHR45784">
    <property type="entry name" value="C-TYPE LECTIN DOMAIN FAMILY 20 MEMBER A-RELATED"/>
    <property type="match status" value="1"/>
</dbReference>
<dbReference type="AlphaFoldDB" id="A0A3Q2DQU4"/>
<feature type="domain" description="C-type lectin" evidence="3">
    <location>
        <begin position="34"/>
        <end position="159"/>
    </location>
</feature>
<evidence type="ECO:0000313" key="4">
    <source>
        <dbReference type="Ensembl" id="ENSCVAP00000022058.1"/>
    </source>
</evidence>
<organism evidence="4 5">
    <name type="scientific">Cyprinodon variegatus</name>
    <name type="common">Sheepshead minnow</name>
    <dbReference type="NCBI Taxonomy" id="28743"/>
    <lineage>
        <taxon>Eukaryota</taxon>
        <taxon>Metazoa</taxon>
        <taxon>Chordata</taxon>
        <taxon>Craniata</taxon>
        <taxon>Vertebrata</taxon>
        <taxon>Euteleostomi</taxon>
        <taxon>Actinopterygii</taxon>
        <taxon>Neopterygii</taxon>
        <taxon>Teleostei</taxon>
        <taxon>Neoteleostei</taxon>
        <taxon>Acanthomorphata</taxon>
        <taxon>Ovalentaria</taxon>
        <taxon>Atherinomorphae</taxon>
        <taxon>Cyprinodontiformes</taxon>
        <taxon>Cyprinodontidae</taxon>
        <taxon>Cyprinodon</taxon>
    </lineage>
</organism>